<keyword evidence="1" id="KW-0472">Membrane</keyword>
<evidence type="ECO:0000256" key="1">
    <source>
        <dbReference type="SAM" id="Phobius"/>
    </source>
</evidence>
<reference evidence="2 3" key="1">
    <citation type="submission" date="2024-09" db="EMBL/GenBank/DDBJ databases">
        <title>Chromosome-scale assembly of Riccia fluitans.</title>
        <authorList>
            <person name="Paukszto L."/>
            <person name="Sawicki J."/>
            <person name="Karawczyk K."/>
            <person name="Piernik-Szablinska J."/>
            <person name="Szczecinska M."/>
            <person name="Mazdziarz M."/>
        </authorList>
    </citation>
    <scope>NUCLEOTIDE SEQUENCE [LARGE SCALE GENOMIC DNA]</scope>
    <source>
        <strain evidence="2">Rf_01</strain>
        <tissue evidence="2">Aerial parts of the thallus</tissue>
    </source>
</reference>
<evidence type="ECO:0000313" key="2">
    <source>
        <dbReference type="EMBL" id="KAL2620240.1"/>
    </source>
</evidence>
<dbReference type="PANTHER" id="PTHR33133">
    <property type="entry name" value="OS08G0107100 PROTEIN-RELATED"/>
    <property type="match status" value="1"/>
</dbReference>
<name>A0ABD1Y0Y2_9MARC</name>
<sequence>MGFELECPGESHRQGLVHQQTDDEFRGPIEIIRSSYKLLGDNAETSATILVTIVLPAAVTMLLNHCFFYAVAHKYLPYPKPPPDETKPDIQVLILIGVVLLVIGFAVTVNLVAAMFYFVSVASTGARITFKDVLRALPHWWKLVAVTGLWGEWFALVMAAVFVLSQILSMIFIDVSKIPLVILIILTFTESRAFLFLVVSIVEMAFGVTVFEKVDGLKSFARSWKLLRHRWYIALGIFTIIDVPKTLMGDALGLIQKSEIALAVKIVIASVLVALTSLLTLLGSVSYALFYKSCGSCIDDENVYRDIQFQVGCQLRADAFEIQDVSV</sequence>
<keyword evidence="1" id="KW-1133">Transmembrane helix</keyword>
<dbReference type="EMBL" id="JBHFFA010000006">
    <property type="protein sequence ID" value="KAL2620240.1"/>
    <property type="molecule type" value="Genomic_DNA"/>
</dbReference>
<protein>
    <submittedName>
        <fullName evidence="2">Uncharacterized protein</fullName>
    </submittedName>
</protein>
<feature type="transmembrane region" description="Helical" evidence="1">
    <location>
        <begin position="266"/>
        <end position="290"/>
    </location>
</feature>
<feature type="transmembrane region" description="Helical" evidence="1">
    <location>
        <begin position="231"/>
        <end position="254"/>
    </location>
</feature>
<feature type="transmembrane region" description="Helical" evidence="1">
    <location>
        <begin position="47"/>
        <end position="72"/>
    </location>
</feature>
<dbReference type="PANTHER" id="PTHR33133:SF1">
    <property type="entry name" value="EXPRESSED PROTEIN-RELATED"/>
    <property type="match status" value="1"/>
</dbReference>
<feature type="transmembrane region" description="Helical" evidence="1">
    <location>
        <begin position="140"/>
        <end position="161"/>
    </location>
</feature>
<gene>
    <name evidence="2" type="ORF">R1flu_000445</name>
</gene>
<evidence type="ECO:0000313" key="3">
    <source>
        <dbReference type="Proteomes" id="UP001605036"/>
    </source>
</evidence>
<dbReference type="Proteomes" id="UP001605036">
    <property type="component" value="Unassembled WGS sequence"/>
</dbReference>
<keyword evidence="3" id="KW-1185">Reference proteome</keyword>
<feature type="transmembrane region" description="Helical" evidence="1">
    <location>
        <begin position="167"/>
        <end position="186"/>
    </location>
</feature>
<dbReference type="AlphaFoldDB" id="A0ABD1Y0Y2"/>
<keyword evidence="1" id="KW-0812">Transmembrane</keyword>
<accession>A0ABD1Y0Y2</accession>
<comment type="caution">
    <text evidence="2">The sequence shown here is derived from an EMBL/GenBank/DDBJ whole genome shotgun (WGS) entry which is preliminary data.</text>
</comment>
<proteinExistence type="predicted"/>
<organism evidence="2 3">
    <name type="scientific">Riccia fluitans</name>
    <dbReference type="NCBI Taxonomy" id="41844"/>
    <lineage>
        <taxon>Eukaryota</taxon>
        <taxon>Viridiplantae</taxon>
        <taxon>Streptophyta</taxon>
        <taxon>Embryophyta</taxon>
        <taxon>Marchantiophyta</taxon>
        <taxon>Marchantiopsida</taxon>
        <taxon>Marchantiidae</taxon>
        <taxon>Marchantiales</taxon>
        <taxon>Ricciaceae</taxon>
        <taxon>Riccia</taxon>
    </lineage>
</organism>
<feature type="transmembrane region" description="Helical" evidence="1">
    <location>
        <begin position="193"/>
        <end position="211"/>
    </location>
</feature>
<feature type="transmembrane region" description="Helical" evidence="1">
    <location>
        <begin position="92"/>
        <end position="119"/>
    </location>
</feature>